<accession>A0A7J7JPK4</accession>
<protein>
    <submittedName>
        <fullName evidence="2">Uncharacterized protein</fullName>
    </submittedName>
</protein>
<evidence type="ECO:0000313" key="3">
    <source>
        <dbReference type="Proteomes" id="UP000593567"/>
    </source>
</evidence>
<dbReference type="EMBL" id="VXIV02002105">
    <property type="protein sequence ID" value="KAF6027356.1"/>
    <property type="molecule type" value="Genomic_DNA"/>
</dbReference>
<dbReference type="AlphaFoldDB" id="A0A7J7JPK4"/>
<organism evidence="2 3">
    <name type="scientific">Bugula neritina</name>
    <name type="common">Brown bryozoan</name>
    <name type="synonym">Sertularia neritina</name>
    <dbReference type="NCBI Taxonomy" id="10212"/>
    <lineage>
        <taxon>Eukaryota</taxon>
        <taxon>Metazoa</taxon>
        <taxon>Spiralia</taxon>
        <taxon>Lophotrochozoa</taxon>
        <taxon>Bryozoa</taxon>
        <taxon>Gymnolaemata</taxon>
        <taxon>Cheilostomatida</taxon>
        <taxon>Flustrina</taxon>
        <taxon>Buguloidea</taxon>
        <taxon>Bugulidae</taxon>
        <taxon>Bugula</taxon>
    </lineage>
</organism>
<dbReference type="OrthoDB" id="10027693at2759"/>
<dbReference type="Proteomes" id="UP000593567">
    <property type="component" value="Unassembled WGS sequence"/>
</dbReference>
<name>A0A7J7JPK4_BUGNE</name>
<feature type="transmembrane region" description="Helical" evidence="1">
    <location>
        <begin position="194"/>
        <end position="216"/>
    </location>
</feature>
<reference evidence="2" key="1">
    <citation type="submission" date="2020-06" db="EMBL/GenBank/DDBJ databases">
        <title>Draft genome of Bugula neritina, a colonial animal packing powerful symbionts and potential medicines.</title>
        <authorList>
            <person name="Rayko M."/>
        </authorList>
    </citation>
    <scope>NUCLEOTIDE SEQUENCE [LARGE SCALE GENOMIC DNA]</scope>
    <source>
        <strain evidence="2">Kwan_BN1</strain>
    </source>
</reference>
<proteinExistence type="predicted"/>
<feature type="transmembrane region" description="Helical" evidence="1">
    <location>
        <begin position="103"/>
        <end position="125"/>
    </location>
</feature>
<evidence type="ECO:0000256" key="1">
    <source>
        <dbReference type="SAM" id="Phobius"/>
    </source>
</evidence>
<evidence type="ECO:0000313" key="2">
    <source>
        <dbReference type="EMBL" id="KAF6027356.1"/>
    </source>
</evidence>
<keyword evidence="1" id="KW-0472">Membrane</keyword>
<gene>
    <name evidence="2" type="ORF">EB796_014341</name>
</gene>
<keyword evidence="3" id="KW-1185">Reference proteome</keyword>
<keyword evidence="1" id="KW-0812">Transmembrane</keyword>
<comment type="caution">
    <text evidence="2">The sequence shown here is derived from an EMBL/GenBank/DDBJ whole genome shotgun (WGS) entry which is preliminary data.</text>
</comment>
<sequence length="230" mass="26137">MTSSMMPEQRHPSASTLSSYVCLPAVTLPATNSAKKDYFYLNRASLSSEDYRPKNSRQRQKLYGERKMSAFELAVAGFTSAWYDVEYRRVFNSLTPKAHRHRIIFTVFSCVSTAACTVACITSGMRGTQISRYKYPCVRKDDSRCTCYEESSPLDTESNDTSNELAVAEVMEFPNCSQPYGCCDLIFTNIKDCLIMECAFNFIGVCVSVWLMVILWKNNCRYNEDDEEPG</sequence>
<keyword evidence="1" id="KW-1133">Transmembrane helix</keyword>